<organism evidence="2 3">
    <name type="scientific">Streptosporangium sandarakinum</name>
    <dbReference type="NCBI Taxonomy" id="1260955"/>
    <lineage>
        <taxon>Bacteria</taxon>
        <taxon>Bacillati</taxon>
        <taxon>Actinomycetota</taxon>
        <taxon>Actinomycetes</taxon>
        <taxon>Streptosporangiales</taxon>
        <taxon>Streptosporangiaceae</taxon>
        <taxon>Streptosporangium</taxon>
    </lineage>
</organism>
<sequence>MAAAMAAVFWYSRHRTTFPPRTVSTATKDAAPRRPVVSHRPGQLVLHDDGLRGVRTVGHDVADLLEPNGQGGPAPLGEGGELPASLDAARVAGRGERGLDDGVLGE</sequence>
<protein>
    <submittedName>
        <fullName evidence="2">Uncharacterized protein</fullName>
    </submittedName>
</protein>
<name>A0A852UTL6_9ACTN</name>
<evidence type="ECO:0000313" key="3">
    <source>
        <dbReference type="Proteomes" id="UP000576393"/>
    </source>
</evidence>
<dbReference type="AlphaFoldDB" id="A0A852UTL6"/>
<evidence type="ECO:0000313" key="2">
    <source>
        <dbReference type="EMBL" id="NYF38454.1"/>
    </source>
</evidence>
<gene>
    <name evidence="2" type="ORF">HDA43_000613</name>
</gene>
<evidence type="ECO:0000256" key="1">
    <source>
        <dbReference type="SAM" id="MobiDB-lite"/>
    </source>
</evidence>
<dbReference type="Proteomes" id="UP000576393">
    <property type="component" value="Unassembled WGS sequence"/>
</dbReference>
<proteinExistence type="predicted"/>
<accession>A0A852UTL6</accession>
<keyword evidence="3" id="KW-1185">Reference proteome</keyword>
<feature type="region of interest" description="Disordered" evidence="1">
    <location>
        <begin position="21"/>
        <end position="42"/>
    </location>
</feature>
<dbReference type="EMBL" id="JACCCO010000001">
    <property type="protein sequence ID" value="NYF38454.1"/>
    <property type="molecule type" value="Genomic_DNA"/>
</dbReference>
<reference evidence="2 3" key="1">
    <citation type="submission" date="2020-07" db="EMBL/GenBank/DDBJ databases">
        <title>Sequencing the genomes of 1000 actinobacteria strains.</title>
        <authorList>
            <person name="Klenk H.-P."/>
        </authorList>
    </citation>
    <scope>NUCLEOTIDE SEQUENCE [LARGE SCALE GENOMIC DNA]</scope>
    <source>
        <strain evidence="2 3">DSM 45763</strain>
    </source>
</reference>
<comment type="caution">
    <text evidence="2">The sequence shown here is derived from an EMBL/GenBank/DDBJ whole genome shotgun (WGS) entry which is preliminary data.</text>
</comment>